<evidence type="ECO:0000256" key="1">
    <source>
        <dbReference type="ARBA" id="ARBA00008891"/>
    </source>
</evidence>
<evidence type="ECO:0000259" key="6">
    <source>
        <dbReference type="Pfam" id="PF01095"/>
    </source>
</evidence>
<dbReference type="Gene3D" id="2.160.20.10">
    <property type="entry name" value="Single-stranded right-handed beta-helix, Pectin lyase-like"/>
    <property type="match status" value="1"/>
</dbReference>
<protein>
    <recommendedName>
        <fullName evidence="5">Pectinesterase</fullName>
        <ecNumber evidence="5">3.1.1.11</ecNumber>
    </recommendedName>
</protein>
<feature type="active site" evidence="4">
    <location>
        <position position="181"/>
    </location>
</feature>
<dbReference type="InterPro" id="IPR012334">
    <property type="entry name" value="Pectin_lyas_fold"/>
</dbReference>
<dbReference type="Pfam" id="PF01095">
    <property type="entry name" value="Pectinesterase"/>
    <property type="match status" value="1"/>
</dbReference>
<dbReference type="EMBL" id="PDUD01000051">
    <property type="protein sequence ID" value="PHN01648.1"/>
    <property type="molecule type" value="Genomic_DNA"/>
</dbReference>
<feature type="domain" description="Pectinesterase catalytic" evidence="6">
    <location>
        <begin position="28"/>
        <end position="302"/>
    </location>
</feature>
<organism evidence="7 8">
    <name type="scientific">Flavilitoribacter nigricans (strain ATCC 23147 / DSM 23189 / NBRC 102662 / NCIMB 1420 / SS-2)</name>
    <name type="common">Lewinella nigricans</name>
    <dbReference type="NCBI Taxonomy" id="1122177"/>
    <lineage>
        <taxon>Bacteria</taxon>
        <taxon>Pseudomonadati</taxon>
        <taxon>Bacteroidota</taxon>
        <taxon>Saprospiria</taxon>
        <taxon>Saprospirales</taxon>
        <taxon>Lewinellaceae</taxon>
        <taxon>Flavilitoribacter</taxon>
    </lineage>
</organism>
<sequence>MTFSIRVFHLLLLLCFFVTASAQYATYMTVAQDGSGDYTSIQDAIDNTKSFPDQAITIFVKNGVYREKVRIYAWNTRVTLLGEDREKTIITYDDHFKRIDRGRNSTFLTHTLWVEANDFTARNLTIENTAGAVGQAIALSVSGDRCVFENCTILGHQDTLYCTGESSRQYFTDCLIAGTTDFIFGNATAVFDKCTIRSLSDSFVTAASTTPRQHYGLIFLDCRLTAADGVAAVYLGRPWRAYAKTAFINCTYGDHILPEGWDDWGQPTNHQTASYAEYAPSENLEGRVDWAKKLRKKQLKNYKLTTIFSGWTPRSGSATK</sequence>
<dbReference type="PANTHER" id="PTHR31321">
    <property type="entry name" value="ACYL-COA THIOESTER HYDROLASE YBHC-RELATED"/>
    <property type="match status" value="1"/>
</dbReference>
<dbReference type="GO" id="GO:0045490">
    <property type="term" value="P:pectin catabolic process"/>
    <property type="evidence" value="ECO:0007669"/>
    <property type="project" value="UniProtKB-UniRule"/>
</dbReference>
<comment type="catalytic activity">
    <reaction evidence="5">
        <text>[(1-&gt;4)-alpha-D-galacturonosyl methyl ester](n) + n H2O = [(1-&gt;4)-alpha-D-galacturonosyl](n) + n methanol + n H(+)</text>
        <dbReference type="Rhea" id="RHEA:22380"/>
        <dbReference type="Rhea" id="RHEA-COMP:14570"/>
        <dbReference type="Rhea" id="RHEA-COMP:14573"/>
        <dbReference type="ChEBI" id="CHEBI:15377"/>
        <dbReference type="ChEBI" id="CHEBI:15378"/>
        <dbReference type="ChEBI" id="CHEBI:17790"/>
        <dbReference type="ChEBI" id="CHEBI:140522"/>
        <dbReference type="ChEBI" id="CHEBI:140523"/>
        <dbReference type="EC" id="3.1.1.11"/>
    </reaction>
</comment>
<proteinExistence type="inferred from homology"/>
<dbReference type="EC" id="3.1.1.11" evidence="5"/>
<gene>
    <name evidence="7" type="ORF">CRP01_36125</name>
</gene>
<dbReference type="RefSeq" id="WP_099154962.1">
    <property type="nucleotide sequence ID" value="NZ_PDUD01000051.1"/>
</dbReference>
<comment type="pathway">
    <text evidence="5">Glycan metabolism; pectin degradation; 2-dehydro-3-deoxy-D-gluconate from pectin: step 1/5.</text>
</comment>
<dbReference type="PANTHER" id="PTHR31321:SF57">
    <property type="entry name" value="PECTINESTERASE 53-RELATED"/>
    <property type="match status" value="1"/>
</dbReference>
<evidence type="ECO:0000256" key="2">
    <source>
        <dbReference type="ARBA" id="ARBA00022801"/>
    </source>
</evidence>
<accession>A0A2D0MZU2</accession>
<name>A0A2D0MZU2_FLAN2</name>
<evidence type="ECO:0000256" key="3">
    <source>
        <dbReference type="ARBA" id="ARBA00023085"/>
    </source>
</evidence>
<dbReference type="InterPro" id="IPR018040">
    <property type="entry name" value="Pectinesterase_Tyr_AS"/>
</dbReference>
<dbReference type="SUPFAM" id="SSF51126">
    <property type="entry name" value="Pectin lyase-like"/>
    <property type="match status" value="1"/>
</dbReference>
<dbReference type="GO" id="GO:0042545">
    <property type="term" value="P:cell wall modification"/>
    <property type="evidence" value="ECO:0007669"/>
    <property type="project" value="UniProtKB-UniRule"/>
</dbReference>
<feature type="signal peptide" evidence="5">
    <location>
        <begin position="1"/>
        <end position="22"/>
    </location>
</feature>
<reference evidence="7 8" key="1">
    <citation type="submission" date="2017-10" db="EMBL/GenBank/DDBJ databases">
        <title>The draft genome sequence of Lewinella nigricans NBRC 102662.</title>
        <authorList>
            <person name="Wang K."/>
        </authorList>
    </citation>
    <scope>NUCLEOTIDE SEQUENCE [LARGE SCALE GENOMIC DNA]</scope>
    <source>
        <strain evidence="7 8">NBRC 102662</strain>
    </source>
</reference>
<evidence type="ECO:0000313" key="7">
    <source>
        <dbReference type="EMBL" id="PHN01648.1"/>
    </source>
</evidence>
<evidence type="ECO:0000313" key="8">
    <source>
        <dbReference type="Proteomes" id="UP000223913"/>
    </source>
</evidence>
<dbReference type="GO" id="GO:0009279">
    <property type="term" value="C:cell outer membrane"/>
    <property type="evidence" value="ECO:0007669"/>
    <property type="project" value="TreeGrafter"/>
</dbReference>
<comment type="similarity">
    <text evidence="1">Belongs to the pectinesterase family.</text>
</comment>
<dbReference type="PROSITE" id="PS00800">
    <property type="entry name" value="PECTINESTERASE_1"/>
    <property type="match status" value="1"/>
</dbReference>
<dbReference type="InterPro" id="IPR033131">
    <property type="entry name" value="Pectinesterase_Asp_AS"/>
</dbReference>
<evidence type="ECO:0000256" key="4">
    <source>
        <dbReference type="PROSITE-ProRule" id="PRU10040"/>
    </source>
</evidence>
<comment type="caution">
    <text evidence="7">The sequence shown here is derived from an EMBL/GenBank/DDBJ whole genome shotgun (WGS) entry which is preliminary data.</text>
</comment>
<keyword evidence="3 5" id="KW-0063">Aspartyl esterase</keyword>
<dbReference type="InterPro" id="IPR000070">
    <property type="entry name" value="Pectinesterase_cat"/>
</dbReference>
<dbReference type="UniPathway" id="UPA00545">
    <property type="reaction ID" value="UER00823"/>
</dbReference>
<dbReference type="PROSITE" id="PS00503">
    <property type="entry name" value="PECTINESTERASE_2"/>
    <property type="match status" value="1"/>
</dbReference>
<keyword evidence="5" id="KW-0732">Signal</keyword>
<dbReference type="OrthoDB" id="9804686at2"/>
<evidence type="ECO:0000256" key="5">
    <source>
        <dbReference type="RuleBase" id="RU000589"/>
    </source>
</evidence>
<keyword evidence="8" id="KW-1185">Reference proteome</keyword>
<dbReference type="GO" id="GO:0030599">
    <property type="term" value="F:pectinesterase activity"/>
    <property type="evidence" value="ECO:0007669"/>
    <property type="project" value="UniProtKB-UniRule"/>
</dbReference>
<dbReference type="InterPro" id="IPR011050">
    <property type="entry name" value="Pectin_lyase_fold/virulence"/>
</dbReference>
<keyword evidence="2 5" id="KW-0378">Hydrolase</keyword>
<dbReference type="AlphaFoldDB" id="A0A2D0MZU2"/>
<feature type="chain" id="PRO_5011813938" description="Pectinesterase" evidence="5">
    <location>
        <begin position="23"/>
        <end position="320"/>
    </location>
</feature>
<dbReference type="Proteomes" id="UP000223913">
    <property type="component" value="Unassembled WGS sequence"/>
</dbReference>